<dbReference type="RefSeq" id="WP_014791689.1">
    <property type="nucleotide sequence ID" value="NC_018016.1"/>
</dbReference>
<reference evidence="1 2" key="1">
    <citation type="submission" date="2012-06" db="EMBL/GenBank/DDBJ databases">
        <title>The complete genome of Ornithobacterium rhinotracheale DSM 15997.</title>
        <authorList>
            <consortium name="US DOE Joint Genome Institute (JGI-PGF)"/>
            <person name="Lucas S."/>
            <person name="Copeland A."/>
            <person name="Lapidus A."/>
            <person name="Goodwin L."/>
            <person name="Pitluck S."/>
            <person name="Peters L."/>
            <person name="Mikhailova N."/>
            <person name="Teshima H."/>
            <person name="Kyrpides N."/>
            <person name="Mavromatis K."/>
            <person name="Pagani I."/>
            <person name="Ivanova N."/>
            <person name="Ovchinnikova G."/>
            <person name="Zeytun A."/>
            <person name="Detter J.C."/>
            <person name="Han C."/>
            <person name="Land M."/>
            <person name="Hauser L."/>
            <person name="Markowitz V."/>
            <person name="Cheng J.-F."/>
            <person name="Hugenholtz P."/>
            <person name="Woyke T."/>
            <person name="Wu D."/>
            <person name="Lang E."/>
            <person name="Kopitz M."/>
            <person name="Brambilla E."/>
            <person name="Klenk H.-P."/>
            <person name="Eisen J.A."/>
        </authorList>
    </citation>
    <scope>NUCLEOTIDE SEQUENCE [LARGE SCALE GENOMIC DNA]</scope>
    <source>
        <strain evidence="2">ATCC 51463 / DSM 15997 / CCUG 23171 / LMG 9086</strain>
    </source>
</reference>
<proteinExistence type="predicted"/>
<sequence>MANNPKLEVYQVWLTPKGSKDKTFRDFFIETNSKGSSRDDNNATIFLDFFNDFIHKIDTDDFIANSKKKKAFTAYDTRPVGKFEPSIKIHSNRCIIEGTIEGGRYGQKRNKSSFGSKLEKEDIKENDIILDKFYFCLFTPLNSDLGILFIQSYTTDTISDIFTEFIKSIFYQKGVYNKAKVEKFVPKRIADEFRNHSQIKRFKFSNRFVFDQMTNNPIGVEYEEFIIKVEAVSKNGLPKESLSNWLKSISSKLFDRRALGSFNNGKVYLKNTETTNESAFDINSDFDIKPVIYLRGRVEIKEDGLPNFEDLSKFCLTLLDKEIIPEVYCKNEIQER</sequence>
<dbReference type="HOGENOM" id="CLU_833822_0_0_10"/>
<dbReference type="AlphaFoldDB" id="I4A2I4"/>
<accession>I4A2I4</accession>
<protein>
    <submittedName>
        <fullName evidence="1">Uncharacterized protein</fullName>
    </submittedName>
</protein>
<evidence type="ECO:0000313" key="1">
    <source>
        <dbReference type="EMBL" id="AFL98168.1"/>
    </source>
</evidence>
<evidence type="ECO:0000313" key="2">
    <source>
        <dbReference type="Proteomes" id="UP000006051"/>
    </source>
</evidence>
<dbReference type="GeneID" id="97258630"/>
<dbReference type="EMBL" id="CP003283">
    <property type="protein sequence ID" value="AFL98168.1"/>
    <property type="molecule type" value="Genomic_DNA"/>
</dbReference>
<keyword evidence="2" id="KW-1185">Reference proteome</keyword>
<dbReference type="eggNOG" id="ENOG5033NAM">
    <property type="taxonomic scope" value="Bacteria"/>
</dbReference>
<dbReference type="KEGG" id="orh:Ornrh_2033"/>
<dbReference type="Proteomes" id="UP000006051">
    <property type="component" value="Chromosome"/>
</dbReference>
<gene>
    <name evidence="1" type="ordered locus">Ornrh_2033</name>
</gene>
<dbReference type="GeneID" id="71570079"/>
<organism evidence="1 2">
    <name type="scientific">Ornithobacterium rhinotracheale (strain ATCC 51463 / DSM 15997 / CCUG 23171 / CIP 104009 / LMG 9086)</name>
    <dbReference type="NCBI Taxonomy" id="867902"/>
    <lineage>
        <taxon>Bacteria</taxon>
        <taxon>Pseudomonadati</taxon>
        <taxon>Bacteroidota</taxon>
        <taxon>Flavobacteriia</taxon>
        <taxon>Flavobacteriales</taxon>
        <taxon>Weeksellaceae</taxon>
        <taxon>Ornithobacterium</taxon>
    </lineage>
</organism>
<name>I4A2I4_ORNRL</name>
<dbReference type="STRING" id="867902.Ornrh_2033"/>